<dbReference type="PROSITE" id="PS51071">
    <property type="entry name" value="HTH_RPIR"/>
    <property type="match status" value="1"/>
</dbReference>
<sequence>MLLTEKLLNTKFSPSEKIIVDYMLKHKYDIKNKTIKEISKETFINPSTFIRISKKLGYKGWNELKEKYLNEIKYLDSNFENIDANIPFDKNDSYISISNKLGKLNEITIKDTLSLLSNDDLKNAVEILNSASDIKLFANNESILISQDFALKMNRIKKYVSICTVDGEQVFEAFNCRKNSCAIIISYSGETKRLLETIPILKKYNIPILAITSLGNNTLANNANCVLRITTREHLYSKISNFTSNNSICFILDILYSCIFSKNFEKNLIHKIKVSKLVDPRTSKVKIIKEN</sequence>
<dbReference type="AlphaFoldDB" id="M1ZPJ7"/>
<dbReference type="CDD" id="cd05013">
    <property type="entry name" value="SIS_RpiR"/>
    <property type="match status" value="1"/>
</dbReference>
<proteinExistence type="predicted"/>
<evidence type="ECO:0000259" key="4">
    <source>
        <dbReference type="PROSITE" id="PS51071"/>
    </source>
</evidence>
<organism evidence="6 7">
    <name type="scientific">Clostridium botulinum CFSAN001627</name>
    <dbReference type="NCBI Taxonomy" id="1232189"/>
    <lineage>
        <taxon>Bacteria</taxon>
        <taxon>Bacillati</taxon>
        <taxon>Bacillota</taxon>
        <taxon>Clostridia</taxon>
        <taxon>Eubacteriales</taxon>
        <taxon>Clostridiaceae</taxon>
        <taxon>Clostridium</taxon>
    </lineage>
</organism>
<name>M1ZPJ7_CLOBO</name>
<keyword evidence="2" id="KW-0238">DNA-binding</keyword>
<reference evidence="6 7" key="2">
    <citation type="submission" date="2013-03" db="EMBL/GenBank/DDBJ databases">
        <title>Diversity in Clostridium botulinum.</title>
        <authorList>
            <person name="Timme R.E."/>
            <person name="Allard M."/>
            <person name="Luo Y."/>
            <person name="Strain E."/>
            <person name="Gonzalez-Escalona N."/>
            <person name="Brown E."/>
        </authorList>
    </citation>
    <scope>NUCLEOTIDE SEQUENCE [LARGE SCALE GENOMIC DNA]</scope>
    <source>
        <strain evidence="6 7">CFSAN001627</strain>
    </source>
</reference>
<dbReference type="GO" id="GO:0003700">
    <property type="term" value="F:DNA-binding transcription factor activity"/>
    <property type="evidence" value="ECO:0007669"/>
    <property type="project" value="InterPro"/>
</dbReference>
<dbReference type="SUPFAM" id="SSF53697">
    <property type="entry name" value="SIS domain"/>
    <property type="match status" value="1"/>
</dbReference>
<dbReference type="Gene3D" id="1.10.10.10">
    <property type="entry name" value="Winged helix-like DNA-binding domain superfamily/Winged helix DNA-binding domain"/>
    <property type="match status" value="1"/>
</dbReference>
<evidence type="ECO:0000256" key="1">
    <source>
        <dbReference type="ARBA" id="ARBA00023015"/>
    </source>
</evidence>
<dbReference type="InterPro" id="IPR001347">
    <property type="entry name" value="SIS_dom"/>
</dbReference>
<feature type="domain" description="SIS" evidence="5">
    <location>
        <begin position="124"/>
        <end position="265"/>
    </location>
</feature>
<dbReference type="GO" id="GO:1901135">
    <property type="term" value="P:carbohydrate derivative metabolic process"/>
    <property type="evidence" value="ECO:0007669"/>
    <property type="project" value="InterPro"/>
</dbReference>
<dbReference type="InterPro" id="IPR036388">
    <property type="entry name" value="WH-like_DNA-bd_sf"/>
</dbReference>
<dbReference type="PANTHER" id="PTHR30514">
    <property type="entry name" value="GLUCOKINASE"/>
    <property type="match status" value="1"/>
</dbReference>
<dbReference type="InterPro" id="IPR009057">
    <property type="entry name" value="Homeodomain-like_sf"/>
</dbReference>
<evidence type="ECO:0000256" key="3">
    <source>
        <dbReference type="ARBA" id="ARBA00023163"/>
    </source>
</evidence>
<dbReference type="PROSITE" id="PS51464">
    <property type="entry name" value="SIS"/>
    <property type="match status" value="1"/>
</dbReference>
<dbReference type="EMBL" id="AMXI01001188">
    <property type="protein sequence ID" value="EKN40486.1"/>
    <property type="molecule type" value="Genomic_DNA"/>
</dbReference>
<accession>M1ZPJ7</accession>
<dbReference type="Pfam" id="PF01380">
    <property type="entry name" value="SIS"/>
    <property type="match status" value="1"/>
</dbReference>
<keyword evidence="3" id="KW-0804">Transcription</keyword>
<evidence type="ECO:0000256" key="2">
    <source>
        <dbReference type="ARBA" id="ARBA00023125"/>
    </source>
</evidence>
<reference evidence="6 7" key="1">
    <citation type="submission" date="2012-10" db="EMBL/GenBank/DDBJ databases">
        <authorList>
            <person name="Strain E.A."/>
            <person name="Brown E."/>
            <person name="Allard M.W."/>
            <person name="Gonzalez-Escalona N."/>
            <person name="Timme R."/>
        </authorList>
    </citation>
    <scope>NUCLEOTIDE SEQUENCE [LARGE SCALE GENOMIC DNA]</scope>
    <source>
        <strain evidence="6 7">CFSAN001627</strain>
    </source>
</reference>
<feature type="domain" description="HTH rpiR-type" evidence="4">
    <location>
        <begin position="1"/>
        <end position="75"/>
    </location>
</feature>
<evidence type="ECO:0000313" key="7">
    <source>
        <dbReference type="Proteomes" id="UP000011944"/>
    </source>
</evidence>
<dbReference type="GO" id="GO:0097367">
    <property type="term" value="F:carbohydrate derivative binding"/>
    <property type="evidence" value="ECO:0007669"/>
    <property type="project" value="InterPro"/>
</dbReference>
<gene>
    <name evidence="6" type="ORF">CFSAN001627_19318</name>
</gene>
<comment type="caution">
    <text evidence="6">The sequence shown here is derived from an EMBL/GenBank/DDBJ whole genome shotgun (WGS) entry which is preliminary data.</text>
</comment>
<dbReference type="Gene3D" id="3.40.50.10490">
    <property type="entry name" value="Glucose-6-phosphate isomerase like protein, domain 1"/>
    <property type="match status" value="1"/>
</dbReference>
<dbReference type="SUPFAM" id="SSF46689">
    <property type="entry name" value="Homeodomain-like"/>
    <property type="match status" value="1"/>
</dbReference>
<dbReference type="InterPro" id="IPR000281">
    <property type="entry name" value="HTH_RpiR"/>
</dbReference>
<evidence type="ECO:0000259" key="5">
    <source>
        <dbReference type="PROSITE" id="PS51464"/>
    </source>
</evidence>
<dbReference type="PANTHER" id="PTHR30514:SF10">
    <property type="entry name" value="MURR_RPIR FAMILY TRANSCRIPTIONAL REGULATOR"/>
    <property type="match status" value="1"/>
</dbReference>
<dbReference type="InterPro" id="IPR046348">
    <property type="entry name" value="SIS_dom_sf"/>
</dbReference>
<dbReference type="PATRIC" id="fig|1232189.3.peg.3032"/>
<evidence type="ECO:0000313" key="6">
    <source>
        <dbReference type="EMBL" id="EKN40486.1"/>
    </source>
</evidence>
<dbReference type="InterPro" id="IPR035472">
    <property type="entry name" value="RpiR-like_SIS"/>
</dbReference>
<protein>
    <submittedName>
        <fullName evidence="6">RpiR family transcriptional regulator</fullName>
    </submittedName>
</protein>
<dbReference type="GO" id="GO:0003677">
    <property type="term" value="F:DNA binding"/>
    <property type="evidence" value="ECO:0007669"/>
    <property type="project" value="UniProtKB-KW"/>
</dbReference>
<dbReference type="Pfam" id="PF01418">
    <property type="entry name" value="HTH_6"/>
    <property type="match status" value="1"/>
</dbReference>
<dbReference type="Proteomes" id="UP000011944">
    <property type="component" value="Unassembled WGS sequence"/>
</dbReference>
<keyword evidence="1" id="KW-0805">Transcription regulation</keyword>
<dbReference type="InterPro" id="IPR047640">
    <property type="entry name" value="RpiR-like"/>
</dbReference>